<evidence type="ECO:0000313" key="1">
    <source>
        <dbReference type="EMBL" id="GAG07142.1"/>
    </source>
</evidence>
<accession>X0V6Z5</accession>
<comment type="caution">
    <text evidence="1">The sequence shown here is derived from an EMBL/GenBank/DDBJ whole genome shotgun (WGS) entry which is preliminary data.</text>
</comment>
<protein>
    <recommendedName>
        <fullName evidence="2">NodB homology domain-containing protein</fullName>
    </recommendedName>
</protein>
<evidence type="ECO:0008006" key="2">
    <source>
        <dbReference type="Google" id="ProtNLM"/>
    </source>
</evidence>
<dbReference type="InterPro" id="IPR011330">
    <property type="entry name" value="Glyco_hydro/deAcase_b/a-brl"/>
</dbReference>
<reference evidence="1" key="1">
    <citation type="journal article" date="2014" name="Front. Microbiol.">
        <title>High frequency of phylogenetically diverse reductive dehalogenase-homologous genes in deep subseafloor sedimentary metagenomes.</title>
        <authorList>
            <person name="Kawai M."/>
            <person name="Futagami T."/>
            <person name="Toyoda A."/>
            <person name="Takaki Y."/>
            <person name="Nishi S."/>
            <person name="Hori S."/>
            <person name="Arai W."/>
            <person name="Tsubouchi T."/>
            <person name="Morono Y."/>
            <person name="Uchiyama I."/>
            <person name="Ito T."/>
            <person name="Fujiyama A."/>
            <person name="Inagaki F."/>
            <person name="Takami H."/>
        </authorList>
    </citation>
    <scope>NUCLEOTIDE SEQUENCE</scope>
    <source>
        <strain evidence="1">Expedition CK06-06</strain>
    </source>
</reference>
<dbReference type="SUPFAM" id="SSF88713">
    <property type="entry name" value="Glycoside hydrolase/deacetylase"/>
    <property type="match status" value="1"/>
</dbReference>
<sequence>MHGSYSSYNSSQLLEKEKKRLENIAGHDIAGIRQHFLNVNEETWKLQSEVGFGYNASFGFTREIGFRNDKYHPFFPLEENDKFLVIPMAIMDECLMNKKDIQKEYLDLIDTAERNNGVLVLNWHQRIFNEREYPGYSRIYEEIIQEGKKRKARFALL</sequence>
<dbReference type="EMBL" id="BARS01021747">
    <property type="protein sequence ID" value="GAG07142.1"/>
    <property type="molecule type" value="Genomic_DNA"/>
</dbReference>
<feature type="non-terminal residue" evidence="1">
    <location>
        <position position="157"/>
    </location>
</feature>
<name>X0V6Z5_9ZZZZ</name>
<proteinExistence type="predicted"/>
<dbReference type="Gene3D" id="3.20.20.370">
    <property type="entry name" value="Glycoside hydrolase/deacetylase"/>
    <property type="match status" value="1"/>
</dbReference>
<dbReference type="AlphaFoldDB" id="X0V6Z5"/>
<gene>
    <name evidence="1" type="ORF">S01H1_34873</name>
</gene>
<dbReference type="GO" id="GO:0005975">
    <property type="term" value="P:carbohydrate metabolic process"/>
    <property type="evidence" value="ECO:0007669"/>
    <property type="project" value="InterPro"/>
</dbReference>
<organism evidence="1">
    <name type="scientific">marine sediment metagenome</name>
    <dbReference type="NCBI Taxonomy" id="412755"/>
    <lineage>
        <taxon>unclassified sequences</taxon>
        <taxon>metagenomes</taxon>
        <taxon>ecological metagenomes</taxon>
    </lineage>
</organism>